<dbReference type="RefSeq" id="WP_264725274.1">
    <property type="nucleotide sequence ID" value="NZ_JAPDMX010000005.1"/>
</dbReference>
<reference evidence="2" key="1">
    <citation type="submission" date="2022-10" db="EMBL/GenBank/DDBJ databases">
        <title>Shewanella flava sp. nov, isolated from the estuary of the Fenhe River into the Yellow River.</title>
        <authorList>
            <person name="Li Y."/>
        </authorList>
    </citation>
    <scope>NUCLEOTIDE SEQUENCE</scope>
    <source>
        <strain evidence="2">FYR11-62</strain>
    </source>
</reference>
<dbReference type="SMART" id="SM01012">
    <property type="entry name" value="ANTAR"/>
    <property type="match status" value="1"/>
</dbReference>
<evidence type="ECO:0000313" key="2">
    <source>
        <dbReference type="EMBL" id="MCW3171755.1"/>
    </source>
</evidence>
<dbReference type="InterPro" id="IPR036388">
    <property type="entry name" value="WH-like_DNA-bd_sf"/>
</dbReference>
<dbReference type="Pfam" id="PF03861">
    <property type="entry name" value="ANTAR"/>
    <property type="match status" value="1"/>
</dbReference>
<protein>
    <submittedName>
        <fullName evidence="2">ANTAR domain-containing protein</fullName>
    </submittedName>
</protein>
<keyword evidence="3" id="KW-1185">Reference proteome</keyword>
<organism evidence="2 3">
    <name type="scientific">Shewanella subflava</name>
    <dbReference type="NCBI Taxonomy" id="2986476"/>
    <lineage>
        <taxon>Bacteria</taxon>
        <taxon>Pseudomonadati</taxon>
        <taxon>Pseudomonadota</taxon>
        <taxon>Gammaproteobacteria</taxon>
        <taxon>Alteromonadales</taxon>
        <taxon>Shewanellaceae</taxon>
        <taxon>Shewanella</taxon>
    </lineage>
</organism>
<dbReference type="SUPFAM" id="SSF52172">
    <property type="entry name" value="CheY-like"/>
    <property type="match status" value="1"/>
</dbReference>
<gene>
    <name evidence="2" type="ORF">OHT75_04595</name>
</gene>
<evidence type="ECO:0000259" key="1">
    <source>
        <dbReference type="PROSITE" id="PS50921"/>
    </source>
</evidence>
<evidence type="ECO:0000313" key="3">
    <source>
        <dbReference type="Proteomes" id="UP001163714"/>
    </source>
</evidence>
<dbReference type="Proteomes" id="UP001163714">
    <property type="component" value="Unassembled WGS sequence"/>
</dbReference>
<dbReference type="InterPro" id="IPR005561">
    <property type="entry name" value="ANTAR"/>
</dbReference>
<dbReference type="EMBL" id="JAPDMX010000005">
    <property type="protein sequence ID" value="MCW3171755.1"/>
    <property type="molecule type" value="Genomic_DNA"/>
</dbReference>
<dbReference type="InterPro" id="IPR011006">
    <property type="entry name" value="CheY-like_superfamily"/>
</dbReference>
<proteinExistence type="predicted"/>
<comment type="caution">
    <text evidence="2">The sequence shown here is derived from an EMBL/GenBank/DDBJ whole genome shotgun (WGS) entry which is preliminary data.</text>
</comment>
<name>A0ABT3I718_9GAMM</name>
<sequence length="227" mass="25159">MRSLILYDATFLKLNDAALRLEQYQAVLNSMGEVDHIGSISTAEKNYQQSNYDMILVLVDTLTHPMQGFIQRALTVKPSVFIVNANHWHLQQLTELLACGRLTFVPESLAASRLSDLVRLAKVRFVAANNTRNEFKKLTDEMKQLKLIAQAKLIVMHQGFTEDKAHQIIQQQAMQKGLTIAQMSAQIVALMTPQTVQHASRDSAVSESGAPHFGASAHKESAVCAGM</sequence>
<accession>A0ABT3I718</accession>
<dbReference type="Gene3D" id="1.10.10.10">
    <property type="entry name" value="Winged helix-like DNA-binding domain superfamily/Winged helix DNA-binding domain"/>
    <property type="match status" value="1"/>
</dbReference>
<feature type="domain" description="ANTAR" evidence="1">
    <location>
        <begin position="128"/>
        <end position="188"/>
    </location>
</feature>
<dbReference type="PROSITE" id="PS50921">
    <property type="entry name" value="ANTAR"/>
    <property type="match status" value="1"/>
</dbReference>